<dbReference type="InterPro" id="IPR027417">
    <property type="entry name" value="P-loop_NTPase"/>
</dbReference>
<protein>
    <submittedName>
        <fullName evidence="2">P-loop NTPase fold protein</fullName>
    </submittedName>
</protein>
<keyword evidence="3" id="KW-1185">Reference proteome</keyword>
<evidence type="ECO:0000313" key="3">
    <source>
        <dbReference type="Proteomes" id="UP001569428"/>
    </source>
</evidence>
<dbReference type="Pfam" id="PF07693">
    <property type="entry name" value="KAP_NTPase"/>
    <property type="match status" value="1"/>
</dbReference>
<reference evidence="2 3" key="1">
    <citation type="submission" date="2024-08" db="EMBL/GenBank/DDBJ databases">
        <authorList>
            <person name="Ishaq N."/>
        </authorList>
    </citation>
    <scope>NUCLEOTIDE SEQUENCE [LARGE SCALE GENOMIC DNA]</scope>
    <source>
        <strain evidence="2 3">DSM 18651</strain>
    </source>
</reference>
<accession>A0ABV4P123</accession>
<name>A0ABV4P123_9GAMM</name>
<dbReference type="RefSeq" id="WP_371839619.1">
    <property type="nucleotide sequence ID" value="NZ_JBGMEK010000031.1"/>
</dbReference>
<evidence type="ECO:0000259" key="1">
    <source>
        <dbReference type="Pfam" id="PF07693"/>
    </source>
</evidence>
<dbReference type="InterPro" id="IPR011646">
    <property type="entry name" value="KAP_P-loop"/>
</dbReference>
<sequence>MSETDVVEQETSSFPFRIKELDIANEEWRPDSDRLKRCEEVENLTPLLETVEAPLVFAIDSPWGGGKTTFIELWQKYLKEKTKSKACLHLNAWENDFAEDPLLPLLSCFDDWLSDKNNSFSSKVKDAWKKVKAFSPALIKSGVSIASRLATLNTLDLGKEYEKVIADAVGNSAETVVDEYQSKKTSLDLFTQNLNEVVSALPKGQQNLIIFIDELDRCRPTFAIELLERIKHLFNLKRVVFVIAVNREQLGKSIKGVYGNDFDGHSYLGRFFDIEYQLAEPNCSQYIEAATIKSGLNDFYSKLPARADLGYVEVILEWLCERFSYSLRDINKTVSRLTLIIKASSLYNHSEIELLIVMLFLRQQNENLYKRYLNGTCTPNEIAEYLLGDSIESIYKMSSPHSIATTIGTLINFEENADTYKECISFWEKQHVETDIIEMKGIIGIILDHAGSLRHGRHNPRLKETIAKRVALIQKLRMN</sequence>
<evidence type="ECO:0000313" key="2">
    <source>
        <dbReference type="EMBL" id="MFA0812007.1"/>
    </source>
</evidence>
<feature type="domain" description="KAP NTPase" evidence="1">
    <location>
        <begin position="41"/>
        <end position="338"/>
    </location>
</feature>
<gene>
    <name evidence="2" type="ORF">ACCI49_13885</name>
</gene>
<dbReference type="SUPFAM" id="SSF52540">
    <property type="entry name" value="P-loop containing nucleoside triphosphate hydrolases"/>
    <property type="match status" value="1"/>
</dbReference>
<proteinExistence type="predicted"/>
<organism evidence="2 3">
    <name type="scientific">Microbulbifer epialgicus</name>
    <dbReference type="NCBI Taxonomy" id="393907"/>
    <lineage>
        <taxon>Bacteria</taxon>
        <taxon>Pseudomonadati</taxon>
        <taxon>Pseudomonadota</taxon>
        <taxon>Gammaproteobacteria</taxon>
        <taxon>Cellvibrionales</taxon>
        <taxon>Microbulbiferaceae</taxon>
        <taxon>Microbulbifer</taxon>
    </lineage>
</organism>
<dbReference type="EMBL" id="JBGMEK010000031">
    <property type="protein sequence ID" value="MFA0812007.1"/>
    <property type="molecule type" value="Genomic_DNA"/>
</dbReference>
<dbReference type="Proteomes" id="UP001569428">
    <property type="component" value="Unassembled WGS sequence"/>
</dbReference>
<dbReference type="Gene3D" id="3.40.50.300">
    <property type="entry name" value="P-loop containing nucleotide triphosphate hydrolases"/>
    <property type="match status" value="1"/>
</dbReference>
<comment type="caution">
    <text evidence="2">The sequence shown here is derived from an EMBL/GenBank/DDBJ whole genome shotgun (WGS) entry which is preliminary data.</text>
</comment>